<evidence type="ECO:0000313" key="1">
    <source>
        <dbReference type="EMBL" id="MBO1322806.1"/>
    </source>
</evidence>
<dbReference type="Proteomes" id="UP000664417">
    <property type="component" value="Unassembled WGS sequence"/>
</dbReference>
<protein>
    <submittedName>
        <fullName evidence="1">Uncharacterized protein</fullName>
    </submittedName>
</protein>
<gene>
    <name evidence="1" type="ORF">J3U88_30345</name>
</gene>
<proteinExistence type="predicted"/>
<sequence>MIQFATKRPVQVDPCLIALRKTIADHPEMHPRLLRLDPRISGESVAALTHVTPPLDRGGNVIGFQTREALNELGFVDLGRWETVPSIDQKGEPV</sequence>
<comment type="caution">
    <text evidence="1">The sequence shown here is derived from an EMBL/GenBank/DDBJ whole genome shotgun (WGS) entry which is preliminary data.</text>
</comment>
<dbReference type="EMBL" id="JAFREP010000043">
    <property type="protein sequence ID" value="MBO1322806.1"/>
    <property type="molecule type" value="Genomic_DNA"/>
</dbReference>
<keyword evidence="2" id="KW-1185">Reference proteome</keyword>
<reference evidence="1" key="1">
    <citation type="submission" date="2021-03" db="EMBL/GenBank/DDBJ databases">
        <authorList>
            <person name="Wang G."/>
        </authorList>
    </citation>
    <scope>NUCLEOTIDE SEQUENCE</scope>
    <source>
        <strain evidence="1">KCTC 12899</strain>
    </source>
</reference>
<dbReference type="RefSeq" id="WP_207862777.1">
    <property type="nucleotide sequence ID" value="NZ_JAFREP010000043.1"/>
</dbReference>
<dbReference type="AlphaFoldDB" id="A0A8J7U8Q1"/>
<name>A0A8J7U8Q1_9BACT</name>
<evidence type="ECO:0000313" key="2">
    <source>
        <dbReference type="Proteomes" id="UP000664417"/>
    </source>
</evidence>
<accession>A0A8J7U8Q1</accession>
<organism evidence="1 2">
    <name type="scientific">Acanthopleuribacter pedis</name>
    <dbReference type="NCBI Taxonomy" id="442870"/>
    <lineage>
        <taxon>Bacteria</taxon>
        <taxon>Pseudomonadati</taxon>
        <taxon>Acidobacteriota</taxon>
        <taxon>Holophagae</taxon>
        <taxon>Acanthopleuribacterales</taxon>
        <taxon>Acanthopleuribacteraceae</taxon>
        <taxon>Acanthopleuribacter</taxon>
    </lineage>
</organism>